<proteinExistence type="predicted"/>
<keyword evidence="2" id="KW-1185">Reference proteome</keyword>
<gene>
    <name evidence="1" type="ORF">IV454_01965</name>
</gene>
<evidence type="ECO:0000313" key="2">
    <source>
        <dbReference type="Proteomes" id="UP000662888"/>
    </source>
</evidence>
<reference evidence="1 2" key="1">
    <citation type="submission" date="2020-11" db="EMBL/GenBank/DDBJ databases">
        <authorList>
            <person name="Sun Q."/>
        </authorList>
    </citation>
    <scope>NUCLEOTIDE SEQUENCE [LARGE SCALE GENOMIC DNA]</scope>
    <source>
        <strain evidence="1 2">P8398</strain>
    </source>
</reference>
<dbReference type="EMBL" id="CP065053">
    <property type="protein sequence ID" value="QPI50419.1"/>
    <property type="molecule type" value="Genomic_DNA"/>
</dbReference>
<dbReference type="RefSeq" id="WP_206089976.1">
    <property type="nucleotide sequence ID" value="NZ_CP065053.1"/>
</dbReference>
<evidence type="ECO:0000313" key="1">
    <source>
        <dbReference type="EMBL" id="QPI50419.1"/>
    </source>
</evidence>
<dbReference type="Proteomes" id="UP000662888">
    <property type="component" value="Chromosome"/>
</dbReference>
<name>A0AA49A8I5_9BURK</name>
<organism evidence="1 2">
    <name type="scientific">Massilia antarctica</name>
    <dbReference type="NCBI Taxonomy" id="2765360"/>
    <lineage>
        <taxon>Bacteria</taxon>
        <taxon>Pseudomonadati</taxon>
        <taxon>Pseudomonadota</taxon>
        <taxon>Betaproteobacteria</taxon>
        <taxon>Burkholderiales</taxon>
        <taxon>Oxalobacteraceae</taxon>
        <taxon>Telluria group</taxon>
        <taxon>Massilia</taxon>
    </lineage>
</organism>
<sequence>MKAKFNFNIGNRGLLEEELGLAELVNASLRASAEKHGMDLKPGVFVTVKRVPTGNGKIVRRVSAENKDPVEVPLAAA</sequence>
<protein>
    <submittedName>
        <fullName evidence="1">Uncharacterized protein</fullName>
    </submittedName>
</protein>
<accession>A0AA49A8I5</accession>